<evidence type="ECO:0000313" key="13">
    <source>
        <dbReference type="Proteomes" id="UP000265566"/>
    </source>
</evidence>
<reference evidence="13" key="1">
    <citation type="journal article" date="2018" name="Nat. Plants">
        <title>Whole-genome landscape of Medicago truncatula symbiotic genes.</title>
        <authorList>
            <person name="Pecrix Y."/>
            <person name="Staton S.E."/>
            <person name="Sallet E."/>
            <person name="Lelandais-Briere C."/>
            <person name="Moreau S."/>
            <person name="Carrere S."/>
            <person name="Blein T."/>
            <person name="Jardinaud M.F."/>
            <person name="Latrasse D."/>
            <person name="Zouine M."/>
            <person name="Zahm M."/>
            <person name="Kreplak J."/>
            <person name="Mayjonade B."/>
            <person name="Satge C."/>
            <person name="Perez M."/>
            <person name="Cauet S."/>
            <person name="Marande W."/>
            <person name="Chantry-Darmon C."/>
            <person name="Lopez-Roques C."/>
            <person name="Bouchez O."/>
            <person name="Berard A."/>
            <person name="Debelle F."/>
            <person name="Munos S."/>
            <person name="Bendahmane A."/>
            <person name="Berges H."/>
            <person name="Niebel A."/>
            <person name="Buitink J."/>
            <person name="Frugier F."/>
            <person name="Benhamed M."/>
            <person name="Crespi M."/>
            <person name="Gouzy J."/>
            <person name="Gamas P."/>
        </authorList>
    </citation>
    <scope>NUCLEOTIDE SEQUENCE [LARGE SCALE GENOMIC DNA]</scope>
    <source>
        <strain evidence="13">cv. Jemalong A17</strain>
    </source>
</reference>
<name>A0A396GJB6_MEDTR</name>
<keyword evidence="12" id="KW-0808">Transferase</keyword>
<evidence type="ECO:0000256" key="1">
    <source>
        <dbReference type="ARBA" id="ARBA00004251"/>
    </source>
</evidence>
<keyword evidence="10" id="KW-0675">Receptor</keyword>
<dbReference type="PANTHER" id="PTHR48052:SF8">
    <property type="entry name" value="LRR RECEPTOR-LIKE SERINE_THREONINE-PROTEIN KINASE FLS2"/>
    <property type="match status" value="1"/>
</dbReference>
<dbReference type="EMBL" id="PSQE01000008">
    <property type="protein sequence ID" value="RHN41209.1"/>
    <property type="molecule type" value="Genomic_DNA"/>
</dbReference>
<dbReference type="AlphaFoldDB" id="A0A396GJB6"/>
<keyword evidence="11" id="KW-0325">Glycoprotein</keyword>
<keyword evidence="6" id="KW-0732">Signal</keyword>
<dbReference type="FunFam" id="3.80.10.10:FF:000041">
    <property type="entry name" value="LRR receptor-like serine/threonine-protein kinase ERECTA"/>
    <property type="match status" value="1"/>
</dbReference>
<dbReference type="GO" id="GO:0005886">
    <property type="term" value="C:plasma membrane"/>
    <property type="evidence" value="ECO:0007669"/>
    <property type="project" value="UniProtKB-SubCell"/>
</dbReference>
<keyword evidence="7" id="KW-0677">Repeat</keyword>
<sequence>MSLRGIVSLNLGNLSFLVMLDLKNYSFDGQFPKVLCRLRRLKVLHINYHEFEGGIHVILGNLSKLQYLYLYTNNFTSYIPESIGNLQWLKELDTSHNKPIPQTISNIYLLKVLYLFSNCFSGTPTSDIMRRLSLFFTIYDLRNLILN</sequence>
<evidence type="ECO:0000256" key="7">
    <source>
        <dbReference type="ARBA" id="ARBA00022737"/>
    </source>
</evidence>
<organism evidence="12 13">
    <name type="scientific">Medicago truncatula</name>
    <name type="common">Barrel medic</name>
    <name type="synonym">Medicago tribuloides</name>
    <dbReference type="NCBI Taxonomy" id="3880"/>
    <lineage>
        <taxon>Eukaryota</taxon>
        <taxon>Viridiplantae</taxon>
        <taxon>Streptophyta</taxon>
        <taxon>Embryophyta</taxon>
        <taxon>Tracheophyta</taxon>
        <taxon>Spermatophyta</taxon>
        <taxon>Magnoliopsida</taxon>
        <taxon>eudicotyledons</taxon>
        <taxon>Gunneridae</taxon>
        <taxon>Pentapetalae</taxon>
        <taxon>rosids</taxon>
        <taxon>fabids</taxon>
        <taxon>Fabales</taxon>
        <taxon>Fabaceae</taxon>
        <taxon>Papilionoideae</taxon>
        <taxon>50 kb inversion clade</taxon>
        <taxon>NPAAA clade</taxon>
        <taxon>Hologalegina</taxon>
        <taxon>IRL clade</taxon>
        <taxon>Trifolieae</taxon>
        <taxon>Medicago</taxon>
    </lineage>
</organism>
<dbReference type="InterPro" id="IPR032675">
    <property type="entry name" value="LRR_dom_sf"/>
</dbReference>
<keyword evidence="5" id="KW-0812">Transmembrane</keyword>
<evidence type="ECO:0000256" key="4">
    <source>
        <dbReference type="ARBA" id="ARBA00022614"/>
    </source>
</evidence>
<evidence type="ECO:0000256" key="9">
    <source>
        <dbReference type="ARBA" id="ARBA00023136"/>
    </source>
</evidence>
<accession>A0A396GJB6</accession>
<evidence type="ECO:0000313" key="12">
    <source>
        <dbReference type="EMBL" id="RHN41209.1"/>
    </source>
</evidence>
<keyword evidence="12" id="KW-0723">Serine/threonine-protein kinase</keyword>
<evidence type="ECO:0000256" key="10">
    <source>
        <dbReference type="ARBA" id="ARBA00023170"/>
    </source>
</evidence>
<protein>
    <submittedName>
        <fullName evidence="12">Putative non-specific serine/threonine protein kinase</fullName>
        <ecNumber evidence="12">2.7.11.1</ecNumber>
    </submittedName>
</protein>
<evidence type="ECO:0000256" key="3">
    <source>
        <dbReference type="ARBA" id="ARBA00022475"/>
    </source>
</evidence>
<dbReference type="GO" id="GO:0004674">
    <property type="term" value="F:protein serine/threonine kinase activity"/>
    <property type="evidence" value="ECO:0007669"/>
    <property type="project" value="UniProtKB-KW"/>
</dbReference>
<dbReference type="Gene3D" id="3.80.10.10">
    <property type="entry name" value="Ribonuclease Inhibitor"/>
    <property type="match status" value="1"/>
</dbReference>
<comment type="similarity">
    <text evidence="2">Belongs to the RLP family.</text>
</comment>
<comment type="caution">
    <text evidence="12">The sequence shown here is derived from an EMBL/GenBank/DDBJ whole genome shotgun (WGS) entry which is preliminary data.</text>
</comment>
<keyword evidence="9" id="KW-0472">Membrane</keyword>
<dbReference type="SUPFAM" id="SSF52058">
    <property type="entry name" value="L domain-like"/>
    <property type="match status" value="1"/>
</dbReference>
<evidence type="ECO:0000256" key="6">
    <source>
        <dbReference type="ARBA" id="ARBA00022729"/>
    </source>
</evidence>
<keyword evidence="4" id="KW-0433">Leucine-rich repeat</keyword>
<comment type="subcellular location">
    <subcellularLocation>
        <location evidence="1">Cell membrane</location>
        <topology evidence="1">Single-pass type I membrane protein</topology>
    </subcellularLocation>
</comment>
<dbReference type="Pfam" id="PF00560">
    <property type="entry name" value="LRR_1"/>
    <property type="match status" value="1"/>
</dbReference>
<dbReference type="InterPro" id="IPR001611">
    <property type="entry name" value="Leu-rich_rpt"/>
</dbReference>
<evidence type="ECO:0000256" key="11">
    <source>
        <dbReference type="ARBA" id="ARBA00023180"/>
    </source>
</evidence>
<proteinExistence type="inferred from homology"/>
<dbReference type="Gramene" id="rna47506">
    <property type="protein sequence ID" value="RHN41209.1"/>
    <property type="gene ID" value="gene47506"/>
</dbReference>
<gene>
    <name evidence="12" type="ORF">MtrunA17_Chr8g0363621</name>
</gene>
<keyword evidence="12" id="KW-0418">Kinase</keyword>
<evidence type="ECO:0000256" key="5">
    <source>
        <dbReference type="ARBA" id="ARBA00022692"/>
    </source>
</evidence>
<evidence type="ECO:0000256" key="8">
    <source>
        <dbReference type="ARBA" id="ARBA00022989"/>
    </source>
</evidence>
<dbReference type="PANTHER" id="PTHR48052">
    <property type="entry name" value="UNNAMED PRODUCT"/>
    <property type="match status" value="1"/>
</dbReference>
<dbReference type="EC" id="2.7.11.1" evidence="12"/>
<evidence type="ECO:0000256" key="2">
    <source>
        <dbReference type="ARBA" id="ARBA00009592"/>
    </source>
</evidence>
<dbReference type="Proteomes" id="UP000265566">
    <property type="component" value="Chromosome 8"/>
</dbReference>
<keyword evidence="8" id="KW-1133">Transmembrane helix</keyword>
<keyword evidence="3" id="KW-1003">Cell membrane</keyword>